<dbReference type="InterPro" id="IPR007259">
    <property type="entry name" value="GCP"/>
</dbReference>
<feature type="region of interest" description="Disordered" evidence="5">
    <location>
        <begin position="1"/>
        <end position="28"/>
    </location>
</feature>
<feature type="domain" description="Gamma tubulin complex component protein N-terminal" evidence="6">
    <location>
        <begin position="80"/>
        <end position="377"/>
    </location>
</feature>
<dbReference type="GO" id="GO:0000930">
    <property type="term" value="C:gamma-tubulin complex"/>
    <property type="evidence" value="ECO:0007669"/>
    <property type="project" value="TreeGrafter"/>
</dbReference>
<dbReference type="Pfam" id="PF17681">
    <property type="entry name" value="GCP_N_terminal"/>
    <property type="match status" value="1"/>
</dbReference>
<dbReference type="GO" id="GO:0043015">
    <property type="term" value="F:gamma-tubulin binding"/>
    <property type="evidence" value="ECO:0007669"/>
    <property type="project" value="InterPro"/>
</dbReference>
<dbReference type="GO" id="GO:0007020">
    <property type="term" value="P:microtubule nucleation"/>
    <property type="evidence" value="ECO:0007669"/>
    <property type="project" value="InterPro"/>
</dbReference>
<evidence type="ECO:0000259" key="6">
    <source>
        <dbReference type="Pfam" id="PF17681"/>
    </source>
</evidence>
<feature type="compositionally biased region" description="Polar residues" evidence="5">
    <location>
        <begin position="1"/>
        <end position="20"/>
    </location>
</feature>
<keyword evidence="2" id="KW-0963">Cytoplasm</keyword>
<feature type="compositionally biased region" description="Polar residues" evidence="5">
    <location>
        <begin position="40"/>
        <end position="51"/>
    </location>
</feature>
<evidence type="ECO:0000313" key="7">
    <source>
        <dbReference type="WBParaSite" id="MCU_003743-RA"/>
    </source>
</evidence>
<feature type="region of interest" description="Disordered" evidence="5">
    <location>
        <begin position="40"/>
        <end position="75"/>
    </location>
</feature>
<evidence type="ECO:0000256" key="4">
    <source>
        <dbReference type="ARBA" id="ARBA00023212"/>
    </source>
</evidence>
<dbReference type="PANTHER" id="PTHR19302">
    <property type="entry name" value="GAMMA TUBULIN COMPLEX PROTEIN"/>
    <property type="match status" value="1"/>
</dbReference>
<dbReference type="AlphaFoldDB" id="A0A5K3EZA1"/>
<accession>A0A5K3EZA1</accession>
<name>A0A5K3EZA1_MESCO</name>
<keyword evidence="4" id="KW-0206">Cytoskeleton</keyword>
<dbReference type="WBParaSite" id="MCU_003743-RA">
    <property type="protein sequence ID" value="MCU_003743-RA"/>
    <property type="gene ID" value="MCU_003743"/>
</dbReference>
<feature type="compositionally biased region" description="Low complexity" evidence="5">
    <location>
        <begin position="64"/>
        <end position="73"/>
    </location>
</feature>
<evidence type="ECO:0000256" key="3">
    <source>
        <dbReference type="ARBA" id="ARBA00022701"/>
    </source>
</evidence>
<keyword evidence="3" id="KW-0493">Microtubule</keyword>
<dbReference type="GO" id="GO:0051011">
    <property type="term" value="F:microtubule minus-end binding"/>
    <property type="evidence" value="ECO:0007669"/>
    <property type="project" value="TreeGrafter"/>
</dbReference>
<evidence type="ECO:0000256" key="1">
    <source>
        <dbReference type="ARBA" id="ARBA00004245"/>
    </source>
</evidence>
<dbReference type="GO" id="GO:0051225">
    <property type="term" value="P:spindle assembly"/>
    <property type="evidence" value="ECO:0007669"/>
    <property type="project" value="TreeGrafter"/>
</dbReference>
<protein>
    <submittedName>
        <fullName evidence="7">Gamma-tubulin complex component</fullName>
    </submittedName>
</protein>
<comment type="subcellular location">
    <subcellularLocation>
        <location evidence="1">Cytoplasm</location>
        <location evidence="1">Cytoskeleton</location>
    </subcellularLocation>
</comment>
<dbReference type="GO" id="GO:0000922">
    <property type="term" value="C:spindle pole"/>
    <property type="evidence" value="ECO:0007669"/>
    <property type="project" value="InterPro"/>
</dbReference>
<reference evidence="7" key="1">
    <citation type="submission" date="2019-11" db="UniProtKB">
        <authorList>
            <consortium name="WormBaseParasite"/>
        </authorList>
    </citation>
    <scope>IDENTIFICATION</scope>
</reference>
<dbReference type="GO" id="GO:0005874">
    <property type="term" value="C:microtubule"/>
    <property type="evidence" value="ECO:0007669"/>
    <property type="project" value="UniProtKB-KW"/>
</dbReference>
<evidence type="ECO:0000256" key="5">
    <source>
        <dbReference type="SAM" id="MobiDB-lite"/>
    </source>
</evidence>
<evidence type="ECO:0000256" key="2">
    <source>
        <dbReference type="ARBA" id="ARBA00022490"/>
    </source>
</evidence>
<dbReference type="GO" id="GO:0031122">
    <property type="term" value="P:cytoplasmic microtubule organization"/>
    <property type="evidence" value="ECO:0007669"/>
    <property type="project" value="TreeGrafter"/>
</dbReference>
<organism evidence="7">
    <name type="scientific">Mesocestoides corti</name>
    <name type="common">Flatworm</name>
    <dbReference type="NCBI Taxonomy" id="53468"/>
    <lineage>
        <taxon>Eukaryota</taxon>
        <taxon>Metazoa</taxon>
        <taxon>Spiralia</taxon>
        <taxon>Lophotrochozoa</taxon>
        <taxon>Platyhelminthes</taxon>
        <taxon>Cestoda</taxon>
        <taxon>Eucestoda</taxon>
        <taxon>Cyclophyllidea</taxon>
        <taxon>Mesocestoididae</taxon>
        <taxon>Mesocestoides</taxon>
    </lineage>
</organism>
<dbReference type="GO" id="GO:0000278">
    <property type="term" value="P:mitotic cell cycle"/>
    <property type="evidence" value="ECO:0007669"/>
    <property type="project" value="TreeGrafter"/>
</dbReference>
<sequence length="393" mass="42520">MSTGYTSRGNPSNSNQSTGLNGEAPLGRGFVSGSQTPISLWGAPSTSSTFDRGTGSRRAVRGQSSTSVGSTTSPAEQELLREAILSLSGASGTLIQYNPTLDAFVPASNLVISPSIQSHILRISVCGWLYNRVRRFIDGVRDDPAAGKVMLSLALSVDEQLTEYLRLITQLEAQLNFDNDPSNYQDTSAFGSTANTTATAVAPPSGQFTASASAAQSTYSLADTGQGSLGSSRQPLTLLRLSHWLMEPKRRLKILAALADNCASLKGGALVSKVYEMAQNGGPQLKAMLTNILVDVTRTIYEMIALWIYDGRLSSDPNQEFFITTNPSANKDNLWSEKYGLRKSMVPVFISKDQARKILLIGKSVNFLMHVCGDPQHFKDLEAVRKTRITQRK</sequence>
<dbReference type="GO" id="GO:0051321">
    <property type="term" value="P:meiotic cell cycle"/>
    <property type="evidence" value="ECO:0007669"/>
    <property type="project" value="TreeGrafter"/>
</dbReference>
<dbReference type="PANTHER" id="PTHR19302:SF14">
    <property type="entry name" value="GAMMA-TUBULIN COMPLEX COMPONENT 3"/>
    <property type="match status" value="1"/>
</dbReference>
<dbReference type="InterPro" id="IPR041470">
    <property type="entry name" value="GCP_N"/>
</dbReference>
<proteinExistence type="predicted"/>